<keyword evidence="3" id="KW-1185">Reference proteome</keyword>
<dbReference type="Pfam" id="PF03781">
    <property type="entry name" value="FGE-sulfatase"/>
    <property type="match status" value="1"/>
</dbReference>
<protein>
    <submittedName>
        <fullName evidence="2">Formylglycine-generating enzyme family protein</fullName>
    </submittedName>
</protein>
<sequence length="200" mass="22981">MKVKLLIVSIILLSFTTKKDIEPIGTVKCNGVYIDKYETTISDYKEFLNFISSDAFFSQDYIQNAQLDSSLNIIYSGPHRKEELITPIVGITTLQANEYCKWRSEMVTFAVNYPDFVPQCRGKKCDIPPTYTEILEKNKEAKTVIVYRIPTQEELEITKNRIKKRNKSLKLLTQGPINIIENVGLRCVAEIELNHDINPN</sequence>
<dbReference type="SUPFAM" id="SSF56436">
    <property type="entry name" value="C-type lectin-like"/>
    <property type="match status" value="1"/>
</dbReference>
<proteinExistence type="predicted"/>
<dbReference type="InterPro" id="IPR005532">
    <property type="entry name" value="SUMF_dom"/>
</dbReference>
<accession>A0AAE3SLE5</accession>
<evidence type="ECO:0000313" key="3">
    <source>
        <dbReference type="Proteomes" id="UP001207408"/>
    </source>
</evidence>
<dbReference type="Proteomes" id="UP001207408">
    <property type="component" value="Unassembled WGS sequence"/>
</dbReference>
<evidence type="ECO:0000259" key="1">
    <source>
        <dbReference type="Pfam" id="PF03781"/>
    </source>
</evidence>
<dbReference type="InterPro" id="IPR042095">
    <property type="entry name" value="SUMF_sf"/>
</dbReference>
<dbReference type="InterPro" id="IPR016187">
    <property type="entry name" value="CTDL_fold"/>
</dbReference>
<feature type="domain" description="Sulfatase-modifying factor enzyme-like" evidence="1">
    <location>
        <begin position="18"/>
        <end position="157"/>
    </location>
</feature>
<dbReference type="AlphaFoldDB" id="A0AAE3SLE5"/>
<dbReference type="Gene3D" id="3.90.1580.10">
    <property type="entry name" value="paralog of FGE (formylglycine-generating enzyme)"/>
    <property type="match status" value="1"/>
</dbReference>
<comment type="caution">
    <text evidence="2">The sequence shown here is derived from an EMBL/GenBank/DDBJ whole genome shotgun (WGS) entry which is preliminary data.</text>
</comment>
<organism evidence="2 3">
    <name type="scientific">Plebeiibacterium marinum</name>
    <dbReference type="NCBI Taxonomy" id="2992111"/>
    <lineage>
        <taxon>Bacteria</taxon>
        <taxon>Pseudomonadati</taxon>
        <taxon>Bacteroidota</taxon>
        <taxon>Bacteroidia</taxon>
        <taxon>Marinilabiliales</taxon>
        <taxon>Marinilabiliaceae</taxon>
        <taxon>Plebeiibacterium</taxon>
    </lineage>
</organism>
<gene>
    <name evidence="2" type="ORF">OM074_18490</name>
</gene>
<dbReference type="EMBL" id="JAPDPI010000053">
    <property type="protein sequence ID" value="MCW3807622.1"/>
    <property type="molecule type" value="Genomic_DNA"/>
</dbReference>
<dbReference type="RefSeq" id="WP_301202057.1">
    <property type="nucleotide sequence ID" value="NZ_JAPDPI010000053.1"/>
</dbReference>
<reference evidence="2" key="1">
    <citation type="submission" date="2022-10" db="EMBL/GenBank/DDBJ databases">
        <authorList>
            <person name="Yu W.X."/>
        </authorList>
    </citation>
    <scope>NUCLEOTIDE SEQUENCE</scope>
    <source>
        <strain evidence="2">D04</strain>
    </source>
</reference>
<evidence type="ECO:0000313" key="2">
    <source>
        <dbReference type="EMBL" id="MCW3807622.1"/>
    </source>
</evidence>
<name>A0AAE3SLE5_9BACT</name>